<reference evidence="8 9" key="1">
    <citation type="submission" date="2014-04" db="EMBL/GenBank/DDBJ databases">
        <authorList>
            <consortium name="DOE Joint Genome Institute"/>
            <person name="Kuo A."/>
            <person name="Kohler A."/>
            <person name="Jargeat P."/>
            <person name="Nagy L.G."/>
            <person name="Floudas D."/>
            <person name="Copeland A."/>
            <person name="Barry K.W."/>
            <person name="Cichocki N."/>
            <person name="Veneault-Fourrey C."/>
            <person name="LaButti K."/>
            <person name="Lindquist E.A."/>
            <person name="Lipzen A."/>
            <person name="Lundell T."/>
            <person name="Morin E."/>
            <person name="Murat C."/>
            <person name="Sun H."/>
            <person name="Tunlid A."/>
            <person name="Henrissat B."/>
            <person name="Grigoriev I.V."/>
            <person name="Hibbett D.S."/>
            <person name="Martin F."/>
            <person name="Nordberg H.P."/>
            <person name="Cantor M.N."/>
            <person name="Hua S.X."/>
        </authorList>
    </citation>
    <scope>NUCLEOTIDE SEQUENCE [LARGE SCALE GENOMIC DNA]</scope>
    <source>
        <strain evidence="8 9">Ve08.2h10</strain>
    </source>
</reference>
<dbReference type="SUPFAM" id="SSF48452">
    <property type="entry name" value="TPR-like"/>
    <property type="match status" value="2"/>
</dbReference>
<gene>
    <name evidence="8" type="ORF">PAXRUDRAFT_825376</name>
</gene>
<dbReference type="GO" id="GO:0005783">
    <property type="term" value="C:endoplasmic reticulum"/>
    <property type="evidence" value="ECO:0007669"/>
    <property type="project" value="UniProtKB-SubCell"/>
</dbReference>
<dbReference type="InterPro" id="IPR036869">
    <property type="entry name" value="J_dom_sf"/>
</dbReference>
<dbReference type="InterPro" id="IPR019734">
    <property type="entry name" value="TPR_rpt"/>
</dbReference>
<dbReference type="Gene3D" id="1.10.287.110">
    <property type="entry name" value="DnaJ domain"/>
    <property type="match status" value="1"/>
</dbReference>
<feature type="signal peptide" evidence="6">
    <location>
        <begin position="1"/>
        <end position="18"/>
    </location>
</feature>
<dbReference type="OrthoDB" id="1726119at2759"/>
<evidence type="ECO:0000256" key="5">
    <source>
        <dbReference type="SAM" id="MobiDB-lite"/>
    </source>
</evidence>
<feature type="repeat" description="TPR" evidence="4">
    <location>
        <begin position="32"/>
        <end position="65"/>
    </location>
</feature>
<feature type="domain" description="J" evidence="7">
    <location>
        <begin position="443"/>
        <end position="504"/>
    </location>
</feature>
<dbReference type="AlphaFoldDB" id="A0A0D0DGF6"/>
<feature type="compositionally biased region" description="Gly residues" evidence="5">
    <location>
        <begin position="515"/>
        <end position="526"/>
    </location>
</feature>
<dbReference type="GO" id="GO:0051787">
    <property type="term" value="F:misfolded protein binding"/>
    <property type="evidence" value="ECO:0007669"/>
    <property type="project" value="TreeGrafter"/>
</dbReference>
<evidence type="ECO:0000256" key="2">
    <source>
        <dbReference type="ARBA" id="ARBA00022729"/>
    </source>
</evidence>
<dbReference type="HOGENOM" id="CLU_015935_0_1_1"/>
<evidence type="ECO:0000256" key="1">
    <source>
        <dbReference type="ARBA" id="ARBA00004240"/>
    </source>
</evidence>
<dbReference type="InterPro" id="IPR001623">
    <property type="entry name" value="DnaJ_domain"/>
</dbReference>
<evidence type="ECO:0000313" key="9">
    <source>
        <dbReference type="Proteomes" id="UP000054538"/>
    </source>
</evidence>
<organism evidence="8 9">
    <name type="scientific">Paxillus rubicundulus Ve08.2h10</name>
    <dbReference type="NCBI Taxonomy" id="930991"/>
    <lineage>
        <taxon>Eukaryota</taxon>
        <taxon>Fungi</taxon>
        <taxon>Dikarya</taxon>
        <taxon>Basidiomycota</taxon>
        <taxon>Agaricomycotina</taxon>
        <taxon>Agaricomycetes</taxon>
        <taxon>Agaricomycetidae</taxon>
        <taxon>Boletales</taxon>
        <taxon>Paxilineae</taxon>
        <taxon>Paxillaceae</taxon>
        <taxon>Paxillus</taxon>
    </lineage>
</organism>
<dbReference type="Proteomes" id="UP000054538">
    <property type="component" value="Unassembled WGS sequence"/>
</dbReference>
<dbReference type="GO" id="GO:0051087">
    <property type="term" value="F:protein-folding chaperone binding"/>
    <property type="evidence" value="ECO:0007669"/>
    <property type="project" value="TreeGrafter"/>
</dbReference>
<sequence length="552" mass="59655">MRLPYLTGLLLLVSPVLSEPPSSSGSIAHPGLQPLIARADALLSAGQFRDAAKTYTDAISLSPGDYLLLYKRATAYFSLSRHANALDDFSKVLELTSGEFDRAIVMMAKIHTKDGNFARANSTLEAYASKVPGSPVVDEMMSDIRDAQAAAKKASTAKRAQLWTVCSEASTQALRVASHSLEIRQTRAECALAGGDPQGAVVDLSRISHLSYPTTTSLMRIFRLAYFLLPPSQSSSSHTSHLSPLKQCLHLDPDSSSCKPAHRLVKLLDKGFGKIDKLIRGKDWIGVVKHVSGPSREYPGDGFASSFEDALKMHGSPELLSAPSSGVLIYGARLSSPRRAHILRSMCRAYTKLNLPKRGEVWCDELLAMSEDALKAANEMMAEGSAEVDGWVGKGEASLAREEWQEAIMAFERAAEGSDRSDQDVLGRLQKAKRLLKQSKQKDYYKVLGVARDADAKTIKKAYRKAVMTAHPDKGGSEAKMATVNEAYEVLSKPELRQRFDNGDDPNDPSSQGGNPFGGFPGGFQGFGGGGEHPFAQFFQGGGGSFSFGHGH</sequence>
<dbReference type="CDD" id="cd06257">
    <property type="entry name" value="DnaJ"/>
    <property type="match status" value="1"/>
</dbReference>
<dbReference type="PANTHER" id="PTHR44140">
    <property type="entry name" value="LD25575P"/>
    <property type="match status" value="1"/>
</dbReference>
<feature type="region of interest" description="Disordered" evidence="5">
    <location>
        <begin position="498"/>
        <end position="526"/>
    </location>
</feature>
<keyword evidence="9" id="KW-1185">Reference proteome</keyword>
<dbReference type="SMART" id="SM00028">
    <property type="entry name" value="TPR"/>
    <property type="match status" value="3"/>
</dbReference>
<dbReference type="EMBL" id="KN824957">
    <property type="protein sequence ID" value="KIK96987.1"/>
    <property type="molecule type" value="Genomic_DNA"/>
</dbReference>
<dbReference type="Pfam" id="PF13432">
    <property type="entry name" value="TPR_16"/>
    <property type="match status" value="1"/>
</dbReference>
<comment type="subcellular location">
    <subcellularLocation>
        <location evidence="1">Endoplasmic reticulum</location>
    </subcellularLocation>
</comment>
<reference evidence="9" key="2">
    <citation type="submission" date="2015-01" db="EMBL/GenBank/DDBJ databases">
        <title>Evolutionary Origins and Diversification of the Mycorrhizal Mutualists.</title>
        <authorList>
            <consortium name="DOE Joint Genome Institute"/>
            <consortium name="Mycorrhizal Genomics Consortium"/>
            <person name="Kohler A."/>
            <person name="Kuo A."/>
            <person name="Nagy L.G."/>
            <person name="Floudas D."/>
            <person name="Copeland A."/>
            <person name="Barry K.W."/>
            <person name="Cichocki N."/>
            <person name="Veneault-Fourrey C."/>
            <person name="LaButti K."/>
            <person name="Lindquist E.A."/>
            <person name="Lipzen A."/>
            <person name="Lundell T."/>
            <person name="Morin E."/>
            <person name="Murat C."/>
            <person name="Riley R."/>
            <person name="Ohm R."/>
            <person name="Sun H."/>
            <person name="Tunlid A."/>
            <person name="Henrissat B."/>
            <person name="Grigoriev I.V."/>
            <person name="Hibbett D.S."/>
            <person name="Martin F."/>
        </authorList>
    </citation>
    <scope>NUCLEOTIDE SEQUENCE [LARGE SCALE GENOMIC DNA]</scope>
    <source>
        <strain evidence="9">Ve08.2h10</strain>
    </source>
</reference>
<evidence type="ECO:0000256" key="3">
    <source>
        <dbReference type="ARBA" id="ARBA00022824"/>
    </source>
</evidence>
<keyword evidence="4" id="KW-0802">TPR repeat</keyword>
<evidence type="ECO:0000256" key="4">
    <source>
        <dbReference type="PROSITE-ProRule" id="PRU00339"/>
    </source>
</evidence>
<dbReference type="STRING" id="930991.A0A0D0DGF6"/>
<dbReference type="InterPro" id="IPR011990">
    <property type="entry name" value="TPR-like_helical_dom_sf"/>
</dbReference>
<evidence type="ECO:0000313" key="8">
    <source>
        <dbReference type="EMBL" id="KIK96987.1"/>
    </source>
</evidence>
<accession>A0A0D0DGF6</accession>
<protein>
    <recommendedName>
        <fullName evidence="7">J domain-containing protein</fullName>
    </recommendedName>
</protein>
<dbReference type="SUPFAM" id="SSF46565">
    <property type="entry name" value="Chaperone J-domain"/>
    <property type="match status" value="1"/>
</dbReference>
<dbReference type="Gene3D" id="1.25.40.10">
    <property type="entry name" value="Tetratricopeptide repeat domain"/>
    <property type="match status" value="1"/>
</dbReference>
<dbReference type="Pfam" id="PF00226">
    <property type="entry name" value="DnaJ"/>
    <property type="match status" value="1"/>
</dbReference>
<dbReference type="GO" id="GO:0034975">
    <property type="term" value="P:protein folding in endoplasmic reticulum"/>
    <property type="evidence" value="ECO:0007669"/>
    <property type="project" value="TreeGrafter"/>
</dbReference>
<dbReference type="InterPro" id="IPR051727">
    <property type="entry name" value="DnaJ_C3_Co-chaperones"/>
</dbReference>
<dbReference type="PROSITE" id="PS50076">
    <property type="entry name" value="DNAJ_2"/>
    <property type="match status" value="1"/>
</dbReference>
<dbReference type="PRINTS" id="PR00625">
    <property type="entry name" value="JDOMAIN"/>
</dbReference>
<feature type="chain" id="PRO_5002220815" description="J domain-containing protein" evidence="6">
    <location>
        <begin position="19"/>
        <end position="552"/>
    </location>
</feature>
<keyword evidence="3" id="KW-0256">Endoplasmic reticulum</keyword>
<name>A0A0D0DGF6_9AGAM</name>
<evidence type="ECO:0000256" key="6">
    <source>
        <dbReference type="SAM" id="SignalP"/>
    </source>
</evidence>
<dbReference type="InParanoid" id="A0A0D0DGF6"/>
<dbReference type="SMART" id="SM00271">
    <property type="entry name" value="DnaJ"/>
    <property type="match status" value="1"/>
</dbReference>
<dbReference type="PANTHER" id="PTHR44140:SF2">
    <property type="entry name" value="LD25575P"/>
    <property type="match status" value="1"/>
</dbReference>
<keyword evidence="2 6" id="KW-0732">Signal</keyword>
<proteinExistence type="predicted"/>
<evidence type="ECO:0000259" key="7">
    <source>
        <dbReference type="PROSITE" id="PS50076"/>
    </source>
</evidence>
<dbReference type="PROSITE" id="PS50005">
    <property type="entry name" value="TPR"/>
    <property type="match status" value="1"/>
</dbReference>